<dbReference type="GO" id="GO:0005730">
    <property type="term" value="C:nucleolus"/>
    <property type="evidence" value="ECO:0007669"/>
    <property type="project" value="TreeGrafter"/>
</dbReference>
<dbReference type="EC" id="2.1.1.309" evidence="2"/>
<dbReference type="Gene3D" id="3.40.50.150">
    <property type="entry name" value="Vaccinia Virus protein VP39"/>
    <property type="match status" value="1"/>
</dbReference>
<dbReference type="PANTHER" id="PTHR12734">
    <property type="entry name" value="METHYLTRANSFERASE-RELATED"/>
    <property type="match status" value="1"/>
</dbReference>
<keyword evidence="2" id="KW-0808">Transferase</keyword>
<dbReference type="OrthoDB" id="2877at2759"/>
<dbReference type="SUPFAM" id="SSF53335">
    <property type="entry name" value="S-adenosyl-L-methionine-dependent methyltransferases"/>
    <property type="match status" value="1"/>
</dbReference>
<sequence length="65" mass="6961">MDTPFSSRIATIQAEMAIRALELLNLPPEQSCLLLDVGCGSGLSGEVLEEEGHTWVGMDISPSML</sequence>
<evidence type="ECO:0000313" key="3">
    <source>
        <dbReference type="Proteomes" id="UP001151582"/>
    </source>
</evidence>
<name>A0A9W8B6Z5_9FUNG</name>
<protein>
    <submittedName>
        <fullName evidence="2">18S rRNA (Guanine1575-N7)-methyltransferase</fullName>
        <ecNumber evidence="2">2.1.1.309</ecNumber>
    </submittedName>
</protein>
<proteinExistence type="predicted"/>
<accession>A0A9W8B6Z5</accession>
<dbReference type="InterPro" id="IPR029063">
    <property type="entry name" value="SAM-dependent_MTases_sf"/>
</dbReference>
<keyword evidence="3" id="KW-1185">Reference proteome</keyword>
<dbReference type="InterPro" id="IPR039769">
    <property type="entry name" value="Bud23-like"/>
</dbReference>
<feature type="domain" description="Methyltransferase type 11" evidence="1">
    <location>
        <begin position="35"/>
        <end position="65"/>
    </location>
</feature>
<reference evidence="2" key="1">
    <citation type="submission" date="2022-07" db="EMBL/GenBank/DDBJ databases">
        <title>Phylogenomic reconstructions and comparative analyses of Kickxellomycotina fungi.</title>
        <authorList>
            <person name="Reynolds N.K."/>
            <person name="Stajich J.E."/>
            <person name="Barry K."/>
            <person name="Grigoriev I.V."/>
            <person name="Crous P."/>
            <person name="Smith M.E."/>
        </authorList>
    </citation>
    <scope>NUCLEOTIDE SEQUENCE</scope>
    <source>
        <strain evidence="2">RSA 567</strain>
    </source>
</reference>
<dbReference type="Proteomes" id="UP001151582">
    <property type="component" value="Unassembled WGS sequence"/>
</dbReference>
<dbReference type="GO" id="GO:0016435">
    <property type="term" value="F:rRNA (guanine) methyltransferase activity"/>
    <property type="evidence" value="ECO:0007669"/>
    <property type="project" value="InterPro"/>
</dbReference>
<evidence type="ECO:0000259" key="1">
    <source>
        <dbReference type="Pfam" id="PF08241"/>
    </source>
</evidence>
<dbReference type="EMBL" id="JANBQB010000240">
    <property type="protein sequence ID" value="KAJ1979056.1"/>
    <property type="molecule type" value="Genomic_DNA"/>
</dbReference>
<dbReference type="PANTHER" id="PTHR12734:SF0">
    <property type="entry name" value="18S RRNA (GUANINE-N(7))-METHYLTRANSFERASE-RELATED"/>
    <property type="match status" value="1"/>
</dbReference>
<gene>
    <name evidence="2" type="primary">BUD23</name>
    <name evidence="2" type="ORF">H4R34_002969</name>
</gene>
<organism evidence="2 3">
    <name type="scientific">Dimargaris verticillata</name>
    <dbReference type="NCBI Taxonomy" id="2761393"/>
    <lineage>
        <taxon>Eukaryota</taxon>
        <taxon>Fungi</taxon>
        <taxon>Fungi incertae sedis</taxon>
        <taxon>Zoopagomycota</taxon>
        <taxon>Kickxellomycotina</taxon>
        <taxon>Dimargaritomycetes</taxon>
        <taxon>Dimargaritales</taxon>
        <taxon>Dimargaritaceae</taxon>
        <taxon>Dimargaris</taxon>
    </lineage>
</organism>
<keyword evidence="2" id="KW-0489">Methyltransferase</keyword>
<dbReference type="GO" id="GO:0070476">
    <property type="term" value="P:rRNA (guanine-N7)-methylation"/>
    <property type="evidence" value="ECO:0007669"/>
    <property type="project" value="InterPro"/>
</dbReference>
<dbReference type="InterPro" id="IPR013216">
    <property type="entry name" value="Methyltransf_11"/>
</dbReference>
<feature type="non-terminal residue" evidence="2">
    <location>
        <position position="65"/>
    </location>
</feature>
<comment type="caution">
    <text evidence="2">The sequence shown here is derived from an EMBL/GenBank/DDBJ whole genome shotgun (WGS) entry which is preliminary data.</text>
</comment>
<dbReference type="Pfam" id="PF08241">
    <property type="entry name" value="Methyltransf_11"/>
    <property type="match status" value="1"/>
</dbReference>
<evidence type="ECO:0000313" key="2">
    <source>
        <dbReference type="EMBL" id="KAJ1979056.1"/>
    </source>
</evidence>
<dbReference type="AlphaFoldDB" id="A0A9W8B6Z5"/>